<dbReference type="FunFam" id="3.40.50.720:FF:000065">
    <property type="entry name" value="UDP-glucuronic acid decarboxylase 1"/>
    <property type="match status" value="1"/>
</dbReference>
<evidence type="ECO:0000313" key="14">
    <source>
        <dbReference type="EMBL" id="OQB71734.1"/>
    </source>
</evidence>
<organism evidence="14">
    <name type="scientific">candidate division TA06 bacterium ADurb.Bin131</name>
    <dbReference type="NCBI Taxonomy" id="1852827"/>
    <lineage>
        <taxon>Bacteria</taxon>
        <taxon>Bacteria division TA06</taxon>
    </lineage>
</organism>
<dbReference type="InterPro" id="IPR044516">
    <property type="entry name" value="UXS-like"/>
</dbReference>
<dbReference type="GO" id="GO:0070403">
    <property type="term" value="F:NAD+ binding"/>
    <property type="evidence" value="ECO:0007669"/>
    <property type="project" value="InterPro"/>
</dbReference>
<dbReference type="GO" id="GO:0003978">
    <property type="term" value="F:UDP-glucose 4-epimerase activity"/>
    <property type="evidence" value="ECO:0007669"/>
    <property type="project" value="UniProtKB-EC"/>
</dbReference>
<dbReference type="EMBL" id="MWDQ01000150">
    <property type="protein sequence ID" value="OQB71734.1"/>
    <property type="molecule type" value="Genomic_DNA"/>
</dbReference>
<comment type="cofactor">
    <cofactor evidence="1">
        <name>NAD(+)</name>
        <dbReference type="ChEBI" id="CHEBI:57540"/>
    </cofactor>
</comment>
<dbReference type="PANTHER" id="PTHR43078:SF6">
    <property type="entry name" value="UDP-GLUCURONIC ACID DECARBOXYLASE 1"/>
    <property type="match status" value="1"/>
</dbReference>
<dbReference type="Gene3D" id="3.40.50.720">
    <property type="entry name" value="NAD(P)-binding Rossmann-like Domain"/>
    <property type="match status" value="1"/>
</dbReference>
<sequence>MNAIVTGGAGFLGSHLCERLLKNGDYVYCIDNLITGSFENVKHLSGNIRFKFIQEDIISFNIENISIKPDIIFHLASPASPPDYMKFPLETLRVNSIGTDRCLSLAKKAGARFLFTSTSEVYGDPLVHPQKETYWGNVNPVGPRSVYDEGKRYGEALVMAYHRQYGLKTYLPRIFNTYGPRMRLNDGRVIPNFISQILSSKPLTIYGDGKQTRSFCYVDDLISAFLLLIETDYHLPVNLGNPEEFTIIELAEKMKKLSGADISIKFLDGLPDDPKQRKPDITLAKKILGWFPTIKLEEGLKKTLDYYIKVKK</sequence>
<evidence type="ECO:0000256" key="6">
    <source>
        <dbReference type="ARBA" id="ARBA00022989"/>
    </source>
</evidence>
<keyword evidence="10" id="KW-0325">Glycoprotein</keyword>
<keyword evidence="9" id="KW-0472">Membrane</keyword>
<dbReference type="GO" id="GO:0048040">
    <property type="term" value="F:UDP-glucuronate decarboxylase activity"/>
    <property type="evidence" value="ECO:0007669"/>
    <property type="project" value="TreeGrafter"/>
</dbReference>
<accession>A0A1V6C4I3</accession>
<proteinExistence type="predicted"/>
<dbReference type="InterPro" id="IPR036291">
    <property type="entry name" value="NAD(P)-bd_dom_sf"/>
</dbReference>
<evidence type="ECO:0000256" key="8">
    <source>
        <dbReference type="ARBA" id="ARBA00023034"/>
    </source>
</evidence>
<gene>
    <name evidence="14" type="ORF">BWX89_01655</name>
</gene>
<keyword evidence="14" id="KW-0413">Isomerase</keyword>
<evidence type="ECO:0000256" key="10">
    <source>
        <dbReference type="ARBA" id="ARBA00023180"/>
    </source>
</evidence>
<keyword evidence="3" id="KW-0812">Transmembrane</keyword>
<dbReference type="UniPathway" id="UPA00796">
    <property type="reaction ID" value="UER00771"/>
</dbReference>
<dbReference type="CDD" id="cd05230">
    <property type="entry name" value="UGD_SDR_e"/>
    <property type="match status" value="1"/>
</dbReference>
<dbReference type="Pfam" id="PF01370">
    <property type="entry name" value="Epimerase"/>
    <property type="match status" value="1"/>
</dbReference>
<dbReference type="GO" id="GO:0005737">
    <property type="term" value="C:cytoplasm"/>
    <property type="evidence" value="ECO:0007669"/>
    <property type="project" value="TreeGrafter"/>
</dbReference>
<evidence type="ECO:0000256" key="2">
    <source>
        <dbReference type="ARBA" id="ARBA00004323"/>
    </source>
</evidence>
<dbReference type="EC" id="5.1.3.2" evidence="14"/>
<keyword evidence="4" id="KW-0210">Decarboxylase</keyword>
<dbReference type="SUPFAM" id="SSF51735">
    <property type="entry name" value="NAD(P)-binding Rossmann-fold domains"/>
    <property type="match status" value="1"/>
</dbReference>
<keyword evidence="8" id="KW-0333">Golgi apparatus</keyword>
<evidence type="ECO:0000256" key="5">
    <source>
        <dbReference type="ARBA" id="ARBA00022968"/>
    </source>
</evidence>
<dbReference type="Proteomes" id="UP000485562">
    <property type="component" value="Unassembled WGS sequence"/>
</dbReference>
<keyword evidence="5" id="KW-0735">Signal-anchor</keyword>
<evidence type="ECO:0000256" key="12">
    <source>
        <dbReference type="ARBA" id="ARBA00037859"/>
    </source>
</evidence>
<dbReference type="PANTHER" id="PTHR43078">
    <property type="entry name" value="UDP-GLUCURONIC ACID DECARBOXYLASE-RELATED"/>
    <property type="match status" value="1"/>
</dbReference>
<evidence type="ECO:0000256" key="7">
    <source>
        <dbReference type="ARBA" id="ARBA00023027"/>
    </source>
</evidence>
<evidence type="ECO:0000259" key="13">
    <source>
        <dbReference type="Pfam" id="PF01370"/>
    </source>
</evidence>
<keyword evidence="7" id="KW-0520">NAD</keyword>
<dbReference type="InterPro" id="IPR001509">
    <property type="entry name" value="Epimerase_deHydtase"/>
</dbReference>
<keyword evidence="6" id="KW-1133">Transmembrane helix</keyword>
<dbReference type="GO" id="GO:0033320">
    <property type="term" value="P:UDP-D-xylose biosynthetic process"/>
    <property type="evidence" value="ECO:0007669"/>
    <property type="project" value="UniProtKB-UniPathway"/>
</dbReference>
<name>A0A1V6C4I3_UNCT6</name>
<reference evidence="14" key="1">
    <citation type="submission" date="2017-02" db="EMBL/GenBank/DDBJ databases">
        <title>Delving into the versatile metabolic prowess of the omnipresent phylum Bacteroidetes.</title>
        <authorList>
            <person name="Nobu M.K."/>
            <person name="Mei R."/>
            <person name="Narihiro T."/>
            <person name="Kuroda K."/>
            <person name="Liu W.-T."/>
        </authorList>
    </citation>
    <scope>NUCLEOTIDE SEQUENCE</scope>
    <source>
        <strain evidence="14">ADurb.Bin131</strain>
    </source>
</reference>
<comment type="caution">
    <text evidence="14">The sequence shown here is derived from an EMBL/GenBank/DDBJ whole genome shotgun (WGS) entry which is preliminary data.</text>
</comment>
<comment type="subcellular location">
    <subcellularLocation>
        <location evidence="2">Golgi apparatus membrane</location>
        <topology evidence="2">Single-pass type II membrane protein</topology>
    </subcellularLocation>
    <subcellularLocation>
        <location evidence="12">Golgi apparatus</location>
        <location evidence="12">Golgi stack membrane</location>
    </subcellularLocation>
</comment>
<evidence type="ECO:0000256" key="11">
    <source>
        <dbReference type="ARBA" id="ARBA00023239"/>
    </source>
</evidence>
<dbReference type="AlphaFoldDB" id="A0A1V6C4I3"/>
<protein>
    <submittedName>
        <fullName evidence="14">UDP-glucose 4-epimerase</fullName>
        <ecNumber evidence="14">5.1.3.2</ecNumber>
    </submittedName>
</protein>
<feature type="domain" description="NAD-dependent epimerase/dehydratase" evidence="13">
    <location>
        <begin position="4"/>
        <end position="231"/>
    </location>
</feature>
<dbReference type="GO" id="GO:0042732">
    <property type="term" value="P:D-xylose metabolic process"/>
    <property type="evidence" value="ECO:0007669"/>
    <property type="project" value="InterPro"/>
</dbReference>
<evidence type="ECO:0000256" key="4">
    <source>
        <dbReference type="ARBA" id="ARBA00022793"/>
    </source>
</evidence>
<evidence type="ECO:0000256" key="9">
    <source>
        <dbReference type="ARBA" id="ARBA00023136"/>
    </source>
</evidence>
<keyword evidence="11" id="KW-0456">Lyase</keyword>
<evidence type="ECO:0000256" key="3">
    <source>
        <dbReference type="ARBA" id="ARBA00022692"/>
    </source>
</evidence>
<evidence type="ECO:0000256" key="1">
    <source>
        <dbReference type="ARBA" id="ARBA00001911"/>
    </source>
</evidence>